<sequence>MKVQSQNFTTMRGHVEDGCVIVAPSGKEFTLRSTMTAWRIVGPDGIECSGNLKSAFDVEYFVVNGLQSH</sequence>
<gene>
    <name evidence="1" type="ORF">UFOVP601_28</name>
</gene>
<dbReference type="EMBL" id="LR796569">
    <property type="protein sequence ID" value="CAB4151673.1"/>
    <property type="molecule type" value="Genomic_DNA"/>
</dbReference>
<organism evidence="1">
    <name type="scientific">uncultured Caudovirales phage</name>
    <dbReference type="NCBI Taxonomy" id="2100421"/>
    <lineage>
        <taxon>Viruses</taxon>
        <taxon>Duplodnaviria</taxon>
        <taxon>Heunggongvirae</taxon>
        <taxon>Uroviricota</taxon>
        <taxon>Caudoviricetes</taxon>
        <taxon>Peduoviridae</taxon>
        <taxon>Maltschvirus</taxon>
        <taxon>Maltschvirus maltsch</taxon>
    </lineage>
</organism>
<proteinExistence type="predicted"/>
<evidence type="ECO:0000313" key="1">
    <source>
        <dbReference type="EMBL" id="CAB4151673.1"/>
    </source>
</evidence>
<accession>A0A6J5N2V6</accession>
<protein>
    <submittedName>
        <fullName evidence="1">Uncharacterized protein</fullName>
    </submittedName>
</protein>
<reference evidence="1" key="1">
    <citation type="submission" date="2020-04" db="EMBL/GenBank/DDBJ databases">
        <authorList>
            <person name="Chiriac C."/>
            <person name="Salcher M."/>
            <person name="Ghai R."/>
            <person name="Kavagutti S V."/>
        </authorList>
    </citation>
    <scope>NUCLEOTIDE SEQUENCE</scope>
</reference>
<name>A0A6J5N2V6_9CAUD</name>